<feature type="domain" description="STAS" evidence="3">
    <location>
        <begin position="21"/>
        <end position="109"/>
    </location>
</feature>
<sequence>MDMRTENRNGYLIITLNQSRLDAASAPGFRSGVEAAIAEGRQPVVLDLSRVNFMDSSGLGAMVAVLKTPNCGELRIVGLQRAVLQLFRLTRMDRIFHCHDDVAAALKAVKA</sequence>
<dbReference type="PROSITE" id="PS50801">
    <property type="entry name" value="STAS"/>
    <property type="match status" value="1"/>
</dbReference>
<organism evidence="4 5">
    <name type="scientific">Ferrimonas sediminum</name>
    <dbReference type="NCBI Taxonomy" id="718193"/>
    <lineage>
        <taxon>Bacteria</taxon>
        <taxon>Pseudomonadati</taxon>
        <taxon>Pseudomonadota</taxon>
        <taxon>Gammaproteobacteria</taxon>
        <taxon>Alteromonadales</taxon>
        <taxon>Ferrimonadaceae</taxon>
        <taxon>Ferrimonas</taxon>
    </lineage>
</organism>
<dbReference type="OrthoDB" id="9796076at2"/>
<dbReference type="InterPro" id="IPR002645">
    <property type="entry name" value="STAS_dom"/>
</dbReference>
<evidence type="ECO:0000256" key="2">
    <source>
        <dbReference type="RuleBase" id="RU003749"/>
    </source>
</evidence>
<comment type="similarity">
    <text evidence="1 2">Belongs to the anti-sigma-factor antagonist family.</text>
</comment>
<dbReference type="EMBL" id="FNEM01000007">
    <property type="protein sequence ID" value="SDJ36136.1"/>
    <property type="molecule type" value="Genomic_DNA"/>
</dbReference>
<dbReference type="GO" id="GO:0043856">
    <property type="term" value="F:anti-sigma factor antagonist activity"/>
    <property type="evidence" value="ECO:0007669"/>
    <property type="project" value="InterPro"/>
</dbReference>
<dbReference type="InterPro" id="IPR003658">
    <property type="entry name" value="Anti-sigma_ant"/>
</dbReference>
<dbReference type="Proteomes" id="UP000199527">
    <property type="component" value="Unassembled WGS sequence"/>
</dbReference>
<gene>
    <name evidence="4" type="ORF">SAMN04488540_10799</name>
</gene>
<keyword evidence="5" id="KW-1185">Reference proteome</keyword>
<name>A0A1G8T3Q9_9GAMM</name>
<dbReference type="SUPFAM" id="SSF52091">
    <property type="entry name" value="SpoIIaa-like"/>
    <property type="match status" value="1"/>
</dbReference>
<dbReference type="InterPro" id="IPR036513">
    <property type="entry name" value="STAS_dom_sf"/>
</dbReference>
<accession>A0A1G8T3Q9</accession>
<dbReference type="Pfam" id="PF01740">
    <property type="entry name" value="STAS"/>
    <property type="match status" value="1"/>
</dbReference>
<evidence type="ECO:0000256" key="1">
    <source>
        <dbReference type="ARBA" id="ARBA00009013"/>
    </source>
</evidence>
<dbReference type="Gene3D" id="3.30.750.24">
    <property type="entry name" value="STAS domain"/>
    <property type="match status" value="1"/>
</dbReference>
<evidence type="ECO:0000313" key="4">
    <source>
        <dbReference type="EMBL" id="SDJ36136.1"/>
    </source>
</evidence>
<dbReference type="AlphaFoldDB" id="A0A1G8T3Q9"/>
<evidence type="ECO:0000313" key="5">
    <source>
        <dbReference type="Proteomes" id="UP000199527"/>
    </source>
</evidence>
<dbReference type="NCBIfam" id="TIGR00377">
    <property type="entry name" value="ant_ant_sig"/>
    <property type="match status" value="1"/>
</dbReference>
<reference evidence="5" key="1">
    <citation type="submission" date="2016-10" db="EMBL/GenBank/DDBJ databases">
        <authorList>
            <person name="Varghese N."/>
            <person name="Submissions S."/>
        </authorList>
    </citation>
    <scope>NUCLEOTIDE SEQUENCE [LARGE SCALE GENOMIC DNA]</scope>
    <source>
        <strain evidence="5">DSM 23317</strain>
    </source>
</reference>
<dbReference type="PANTHER" id="PTHR33495">
    <property type="entry name" value="ANTI-SIGMA FACTOR ANTAGONIST TM_1081-RELATED-RELATED"/>
    <property type="match status" value="1"/>
</dbReference>
<dbReference type="PANTHER" id="PTHR33495:SF2">
    <property type="entry name" value="ANTI-SIGMA FACTOR ANTAGONIST TM_1081-RELATED"/>
    <property type="match status" value="1"/>
</dbReference>
<evidence type="ECO:0000259" key="3">
    <source>
        <dbReference type="PROSITE" id="PS50801"/>
    </source>
</evidence>
<dbReference type="RefSeq" id="WP_090365177.1">
    <property type="nucleotide sequence ID" value="NZ_FNEM01000007.1"/>
</dbReference>
<proteinExistence type="inferred from homology"/>
<protein>
    <recommendedName>
        <fullName evidence="2">Anti-sigma factor antagonist</fullName>
    </recommendedName>
</protein>
<dbReference type="CDD" id="cd07043">
    <property type="entry name" value="STAS_anti-anti-sigma_factors"/>
    <property type="match status" value="1"/>
</dbReference>